<dbReference type="SUPFAM" id="SSF52833">
    <property type="entry name" value="Thioredoxin-like"/>
    <property type="match status" value="1"/>
</dbReference>
<dbReference type="AlphaFoldDB" id="A0A1T4PAQ1"/>
<dbReference type="Proteomes" id="UP000196365">
    <property type="component" value="Unassembled WGS sequence"/>
</dbReference>
<organism evidence="1 2">
    <name type="scientific">Garciella nitratireducens DSM 15102</name>
    <dbReference type="NCBI Taxonomy" id="1121911"/>
    <lineage>
        <taxon>Bacteria</taxon>
        <taxon>Bacillati</taxon>
        <taxon>Bacillota</taxon>
        <taxon>Clostridia</taxon>
        <taxon>Eubacteriales</taxon>
        <taxon>Eubacteriaceae</taxon>
        <taxon>Garciella</taxon>
    </lineage>
</organism>
<dbReference type="EMBL" id="FUWV01000015">
    <property type="protein sequence ID" value="SJZ88604.1"/>
    <property type="molecule type" value="Genomic_DNA"/>
</dbReference>
<keyword evidence="2" id="KW-1185">Reference proteome</keyword>
<protein>
    <submittedName>
        <fullName evidence="1">Glutaredoxin-related protein</fullName>
    </submittedName>
</protein>
<evidence type="ECO:0000313" key="1">
    <source>
        <dbReference type="EMBL" id="SJZ88604.1"/>
    </source>
</evidence>
<proteinExistence type="predicted"/>
<sequence length="88" mass="10546">MMVYGSYLCSSCIEMQEYFETHSIDYTFYDITLDLQAVKRFLKLREESPIFDEVKKEGKIGIHTIIIGEEMILDFWEKQIERLNQLLK</sequence>
<evidence type="ECO:0000313" key="2">
    <source>
        <dbReference type="Proteomes" id="UP000196365"/>
    </source>
</evidence>
<name>A0A1T4PAQ1_9FIRM</name>
<accession>A0A1T4PAQ1</accession>
<dbReference type="InterPro" id="IPR036249">
    <property type="entry name" value="Thioredoxin-like_sf"/>
</dbReference>
<dbReference type="Gene3D" id="3.40.30.10">
    <property type="entry name" value="Glutaredoxin"/>
    <property type="match status" value="1"/>
</dbReference>
<reference evidence="1 2" key="1">
    <citation type="submission" date="2017-02" db="EMBL/GenBank/DDBJ databases">
        <authorList>
            <person name="Peterson S.W."/>
        </authorList>
    </citation>
    <scope>NUCLEOTIDE SEQUENCE [LARGE SCALE GENOMIC DNA]</scope>
    <source>
        <strain evidence="1 2">DSM 15102</strain>
    </source>
</reference>
<dbReference type="OrthoDB" id="5679012at2"/>
<gene>
    <name evidence="1" type="ORF">SAMN02745973_02007</name>
</gene>